<dbReference type="InterPro" id="IPR025944">
    <property type="entry name" value="Sigma_54_int_dom_CS"/>
</dbReference>
<accession>A0A1G6JK96</accession>
<dbReference type="PROSITE" id="PS00675">
    <property type="entry name" value="SIGMA54_INTERACT_1"/>
    <property type="match status" value="1"/>
</dbReference>
<dbReference type="GO" id="GO:0003677">
    <property type="term" value="F:DNA binding"/>
    <property type="evidence" value="ECO:0007669"/>
    <property type="project" value="UniProtKB-KW"/>
</dbReference>
<evidence type="ECO:0000313" key="8">
    <source>
        <dbReference type="EMBL" id="SDC19179.1"/>
    </source>
</evidence>
<dbReference type="Gene3D" id="3.40.50.300">
    <property type="entry name" value="P-loop containing nucleotide triphosphate hydrolases"/>
    <property type="match status" value="1"/>
</dbReference>
<feature type="region of interest" description="Disordered" evidence="7">
    <location>
        <begin position="622"/>
        <end position="643"/>
    </location>
</feature>
<organism evidence="8 9">
    <name type="scientific">Ectopseudomonas chengduensis</name>
    <dbReference type="NCBI Taxonomy" id="489632"/>
    <lineage>
        <taxon>Bacteria</taxon>
        <taxon>Pseudomonadati</taxon>
        <taxon>Pseudomonadota</taxon>
        <taxon>Gammaproteobacteria</taxon>
        <taxon>Pseudomonadales</taxon>
        <taxon>Pseudomonadaceae</taxon>
        <taxon>Ectopseudomonas</taxon>
    </lineage>
</organism>
<dbReference type="FunFam" id="3.40.50.300:FF:000006">
    <property type="entry name" value="DNA-binding transcriptional regulator NtrC"/>
    <property type="match status" value="1"/>
</dbReference>
<dbReference type="Gene3D" id="3.30.450.20">
    <property type="entry name" value="PAS domain"/>
    <property type="match status" value="2"/>
</dbReference>
<dbReference type="CDD" id="cd00009">
    <property type="entry name" value="AAA"/>
    <property type="match status" value="1"/>
</dbReference>
<dbReference type="RefSeq" id="WP_017678549.1">
    <property type="nucleotide sequence ID" value="NZ_FMZQ01000001.1"/>
</dbReference>
<dbReference type="InterPro" id="IPR000700">
    <property type="entry name" value="PAS-assoc_C"/>
</dbReference>
<keyword evidence="1" id="KW-0547">Nucleotide-binding</keyword>
<dbReference type="Pfam" id="PF00158">
    <property type="entry name" value="Sigma54_activat"/>
    <property type="match status" value="1"/>
</dbReference>
<feature type="coiled-coil region" evidence="6">
    <location>
        <begin position="269"/>
        <end position="300"/>
    </location>
</feature>
<evidence type="ECO:0000256" key="2">
    <source>
        <dbReference type="ARBA" id="ARBA00022840"/>
    </source>
</evidence>
<dbReference type="AlphaFoldDB" id="A0A1G6JK96"/>
<dbReference type="PROSITE" id="PS50112">
    <property type="entry name" value="PAS"/>
    <property type="match status" value="1"/>
</dbReference>
<proteinExistence type="predicted"/>
<evidence type="ECO:0000256" key="7">
    <source>
        <dbReference type="SAM" id="MobiDB-lite"/>
    </source>
</evidence>
<dbReference type="InterPro" id="IPR000014">
    <property type="entry name" value="PAS"/>
</dbReference>
<dbReference type="CDD" id="cd00130">
    <property type="entry name" value="PAS"/>
    <property type="match status" value="2"/>
</dbReference>
<evidence type="ECO:0000256" key="5">
    <source>
        <dbReference type="ARBA" id="ARBA00023163"/>
    </source>
</evidence>
<dbReference type="EMBL" id="FMZQ01000001">
    <property type="protein sequence ID" value="SDC19179.1"/>
    <property type="molecule type" value="Genomic_DNA"/>
</dbReference>
<dbReference type="SMART" id="SM00382">
    <property type="entry name" value="AAA"/>
    <property type="match status" value="1"/>
</dbReference>
<dbReference type="InterPro" id="IPR001610">
    <property type="entry name" value="PAC"/>
</dbReference>
<dbReference type="InterPro" id="IPR003593">
    <property type="entry name" value="AAA+_ATPase"/>
</dbReference>
<keyword evidence="9" id="KW-1185">Reference proteome</keyword>
<dbReference type="InterPro" id="IPR027417">
    <property type="entry name" value="P-loop_NTPase"/>
</dbReference>
<dbReference type="Pfam" id="PF25601">
    <property type="entry name" value="AAA_lid_14"/>
    <property type="match status" value="1"/>
</dbReference>
<dbReference type="PANTHER" id="PTHR32071:SF117">
    <property type="entry name" value="PTS-DEPENDENT DIHYDROXYACETONE KINASE OPERON REGULATORY PROTEIN-RELATED"/>
    <property type="match status" value="1"/>
</dbReference>
<evidence type="ECO:0000256" key="1">
    <source>
        <dbReference type="ARBA" id="ARBA00022741"/>
    </source>
</evidence>
<keyword evidence="6" id="KW-0175">Coiled coil</keyword>
<dbReference type="PROSITE" id="PS50113">
    <property type="entry name" value="PAC"/>
    <property type="match status" value="1"/>
</dbReference>
<dbReference type="Proteomes" id="UP000199467">
    <property type="component" value="Unassembled WGS sequence"/>
</dbReference>
<dbReference type="SMART" id="SM00091">
    <property type="entry name" value="PAS"/>
    <property type="match status" value="2"/>
</dbReference>
<gene>
    <name evidence="8" type="ORF">SAMN05216576_101755</name>
</gene>
<dbReference type="Pfam" id="PF00989">
    <property type="entry name" value="PAS"/>
    <property type="match status" value="2"/>
</dbReference>
<dbReference type="PANTHER" id="PTHR32071">
    <property type="entry name" value="TRANSCRIPTIONAL REGULATORY PROTEIN"/>
    <property type="match status" value="1"/>
</dbReference>
<evidence type="ECO:0000256" key="4">
    <source>
        <dbReference type="ARBA" id="ARBA00023125"/>
    </source>
</evidence>
<dbReference type="InterPro" id="IPR025662">
    <property type="entry name" value="Sigma_54_int_dom_ATP-bd_1"/>
</dbReference>
<dbReference type="PROSITE" id="PS00676">
    <property type="entry name" value="SIGMA54_INTERACT_2"/>
    <property type="match status" value="1"/>
</dbReference>
<keyword evidence="3" id="KW-0805">Transcription regulation</keyword>
<dbReference type="InterPro" id="IPR025943">
    <property type="entry name" value="Sigma_54_int_dom_ATP-bd_2"/>
</dbReference>
<dbReference type="InterPro" id="IPR013767">
    <property type="entry name" value="PAS_fold"/>
</dbReference>
<evidence type="ECO:0000256" key="3">
    <source>
        <dbReference type="ARBA" id="ARBA00023015"/>
    </source>
</evidence>
<dbReference type="InterPro" id="IPR035965">
    <property type="entry name" value="PAS-like_dom_sf"/>
</dbReference>
<dbReference type="GO" id="GO:0005524">
    <property type="term" value="F:ATP binding"/>
    <property type="evidence" value="ECO:0007669"/>
    <property type="project" value="UniProtKB-KW"/>
</dbReference>
<keyword evidence="5" id="KW-0804">Transcription</keyword>
<dbReference type="SUPFAM" id="SSF52540">
    <property type="entry name" value="P-loop containing nucleoside triphosphate hydrolases"/>
    <property type="match status" value="1"/>
</dbReference>
<name>A0A1G6JK96_9GAMM</name>
<keyword evidence="2" id="KW-0067">ATP-binding</keyword>
<evidence type="ECO:0000313" key="9">
    <source>
        <dbReference type="Proteomes" id="UP000199467"/>
    </source>
</evidence>
<dbReference type="Gene3D" id="1.10.8.60">
    <property type="match status" value="1"/>
</dbReference>
<dbReference type="SMART" id="SM00086">
    <property type="entry name" value="PAC"/>
    <property type="match status" value="1"/>
</dbReference>
<sequence>MPDPNAASQLLLQHMQSASLVIDPIDDRILHANPACCALLGWPLDELLALRASRLWAHDLGALVTFTEEVQVRGNAWRDGLGLLHHDGERLEVEIEGSRLTRDGTTLLGLLIQQRRRLDALRGLAEAERYQRQGLLEWQGVERIFRQFERQNQLILGAAGEGIYGVNRNGETTFVNPAAERILGWRADDLIGHNIHDLIHHHHPDGSTYDGHTCPIYAAFNDGEVHQVADEVFWNKDGKPIPVDYTSTPLRDDGELVGAVVVFRDISERLETERRLRQALSEVQQLKQRLELENAYLQEEIRGEYAQHDLVGRSAAMQQVIRQIELVAPTGANVLITGESGTGKELIARAIHDNSGRSRRPLIRVNCAAVPRELFESEFFGHIRGAFTGALNDRVGRFELADGGTLFLDEVGEIPLELQSKLLRVLQEQQLERVGDNRTRQVDVRVIAATNRDLRQEVRAGRFREDLYFRLNVFPIESAPLRQRPEDIPPLAQHFLSRACRQLNRPEPSLRLADIQRLQAYSWPGNIRELENLIERAVIISPGTRLRLDLPNDSGNDAPSQPQVEQEMRIFTQGEQRRQMRENLIAALKACAGRISGKDGAARLLELKPTTLRSRLESFAIDPRDYRPHRSQPRRYETSQTPR</sequence>
<dbReference type="GO" id="GO:0006355">
    <property type="term" value="P:regulation of DNA-templated transcription"/>
    <property type="evidence" value="ECO:0007669"/>
    <property type="project" value="InterPro"/>
</dbReference>
<dbReference type="InterPro" id="IPR002078">
    <property type="entry name" value="Sigma_54_int"/>
</dbReference>
<dbReference type="NCBIfam" id="TIGR00229">
    <property type="entry name" value="sensory_box"/>
    <property type="match status" value="1"/>
</dbReference>
<dbReference type="PROSITE" id="PS50045">
    <property type="entry name" value="SIGMA54_INTERACT_4"/>
    <property type="match status" value="1"/>
</dbReference>
<reference evidence="9" key="1">
    <citation type="submission" date="2016-10" db="EMBL/GenBank/DDBJ databases">
        <authorList>
            <person name="Varghese N."/>
            <person name="Submissions S."/>
        </authorList>
    </citation>
    <scope>NUCLEOTIDE SEQUENCE [LARGE SCALE GENOMIC DNA]</scope>
    <source>
        <strain evidence="9">DSM 26382</strain>
    </source>
</reference>
<dbReference type="InterPro" id="IPR058031">
    <property type="entry name" value="AAA_lid_NorR"/>
</dbReference>
<dbReference type="SUPFAM" id="SSF55785">
    <property type="entry name" value="PYP-like sensor domain (PAS domain)"/>
    <property type="match status" value="2"/>
</dbReference>
<protein>
    <submittedName>
        <fullName evidence="8">PAS domain S-box-containing protein</fullName>
    </submittedName>
</protein>
<dbReference type="PROSITE" id="PS00688">
    <property type="entry name" value="SIGMA54_INTERACT_3"/>
    <property type="match status" value="1"/>
</dbReference>
<keyword evidence="4" id="KW-0238">DNA-binding</keyword>
<evidence type="ECO:0000256" key="6">
    <source>
        <dbReference type="SAM" id="Coils"/>
    </source>
</evidence>